<reference evidence="2 3" key="1">
    <citation type="submission" date="2020-08" db="EMBL/GenBank/DDBJ databases">
        <title>Genomic Encyclopedia of Type Strains, Phase IV (KMG-V): Genome sequencing to study the core and pangenomes of soil and plant-associated prokaryotes.</title>
        <authorList>
            <person name="Whitman W."/>
        </authorList>
    </citation>
    <scope>NUCLEOTIDE SEQUENCE [LARGE SCALE GENOMIC DNA]</scope>
    <source>
        <strain evidence="2 3">SEMIA 402</strain>
    </source>
</reference>
<protein>
    <submittedName>
        <fullName evidence="2">3-polyprenyl-4-hydroxybenzoate decarboxylase</fullName>
    </submittedName>
</protein>
<evidence type="ECO:0000259" key="1">
    <source>
        <dbReference type="Pfam" id="PF02441"/>
    </source>
</evidence>
<evidence type="ECO:0000313" key="2">
    <source>
        <dbReference type="EMBL" id="MBB4279245.1"/>
    </source>
</evidence>
<proteinExistence type="predicted"/>
<evidence type="ECO:0000313" key="3">
    <source>
        <dbReference type="Proteomes" id="UP000533641"/>
    </source>
</evidence>
<organism evidence="2 3">
    <name type="scientific">Rhizobium mongolense</name>
    <dbReference type="NCBI Taxonomy" id="57676"/>
    <lineage>
        <taxon>Bacteria</taxon>
        <taxon>Pseudomonadati</taxon>
        <taxon>Pseudomonadota</taxon>
        <taxon>Alphaproteobacteria</taxon>
        <taxon>Hyphomicrobiales</taxon>
        <taxon>Rhizobiaceae</taxon>
        <taxon>Rhizobium/Agrobacterium group</taxon>
        <taxon>Rhizobium</taxon>
    </lineage>
</organism>
<gene>
    <name evidence="2" type="ORF">GGE12_007058</name>
</gene>
<feature type="domain" description="Flavoprotein" evidence="1">
    <location>
        <begin position="23"/>
        <end position="61"/>
    </location>
</feature>
<dbReference type="InterPro" id="IPR036551">
    <property type="entry name" value="Flavin_trans-like"/>
</dbReference>
<dbReference type="Gene3D" id="3.40.50.1950">
    <property type="entry name" value="Flavin prenyltransferase-like"/>
    <property type="match status" value="1"/>
</dbReference>
<dbReference type="Pfam" id="PF02441">
    <property type="entry name" value="Flavoprotein"/>
    <property type="match status" value="1"/>
</dbReference>
<sequence>MTDTAGNSGGRHIVDAPIFARNRAAGIAAGLADSLIVRAVDVQLKERRLVLLSRETPLYLGHLRDMVAVTEWRHHHAAGPCLLS</sequence>
<dbReference type="InterPro" id="IPR003382">
    <property type="entry name" value="Flavoprotein"/>
</dbReference>
<dbReference type="EMBL" id="JACIGM010000025">
    <property type="protein sequence ID" value="MBB4279245.1"/>
    <property type="molecule type" value="Genomic_DNA"/>
</dbReference>
<dbReference type="GO" id="GO:0003824">
    <property type="term" value="F:catalytic activity"/>
    <property type="evidence" value="ECO:0007669"/>
    <property type="project" value="InterPro"/>
</dbReference>
<dbReference type="SUPFAM" id="SSF52507">
    <property type="entry name" value="Homo-oligomeric flavin-containing Cys decarboxylases, HFCD"/>
    <property type="match status" value="1"/>
</dbReference>
<comment type="caution">
    <text evidence="2">The sequence shown here is derived from an EMBL/GenBank/DDBJ whole genome shotgun (WGS) entry which is preliminary data.</text>
</comment>
<accession>A0A7W6WIP0</accession>
<dbReference type="AlphaFoldDB" id="A0A7W6WIP0"/>
<name>A0A7W6WIP0_9HYPH</name>
<dbReference type="Proteomes" id="UP000533641">
    <property type="component" value="Unassembled WGS sequence"/>
</dbReference>